<evidence type="ECO:0000313" key="2">
    <source>
        <dbReference type="Proteomes" id="UP000320791"/>
    </source>
</evidence>
<protein>
    <submittedName>
        <fullName evidence="1">Uncharacterized protein</fullName>
    </submittedName>
</protein>
<dbReference type="Proteomes" id="UP000320791">
    <property type="component" value="Unassembled WGS sequence"/>
</dbReference>
<dbReference type="AlphaFoldDB" id="A0A5C5UBX4"/>
<gene>
    <name evidence="1" type="ORF">FRX94_10055</name>
</gene>
<dbReference type="EMBL" id="VOHM01000023">
    <property type="protein sequence ID" value="TWT23070.1"/>
    <property type="molecule type" value="Genomic_DNA"/>
</dbReference>
<reference evidence="1 2" key="1">
    <citation type="submission" date="2019-08" db="EMBL/GenBank/DDBJ databases">
        <authorList>
            <person name="Lei W."/>
        </authorList>
    </citation>
    <scope>NUCLEOTIDE SEQUENCE [LARGE SCALE GENOMIC DNA]</scope>
    <source>
        <strain evidence="1 2">CCUG 58627</strain>
    </source>
</reference>
<proteinExistence type="predicted"/>
<evidence type="ECO:0000313" key="1">
    <source>
        <dbReference type="EMBL" id="TWT23070.1"/>
    </source>
</evidence>
<accession>A0A5C5UBX4</accession>
<sequence length="67" mass="7489">MSAHTNNATRQIIPTVKQVTPTANRTVTHTADRKLIPILLEKRHPRAGLLGYRKHVPEIRLKTTGGL</sequence>
<comment type="caution">
    <text evidence="1">The sequence shown here is derived from an EMBL/GenBank/DDBJ whole genome shotgun (WGS) entry which is preliminary data.</text>
</comment>
<organism evidence="1 2">
    <name type="scientific">Corynebacterium canis</name>
    <dbReference type="NCBI Taxonomy" id="679663"/>
    <lineage>
        <taxon>Bacteria</taxon>
        <taxon>Bacillati</taxon>
        <taxon>Actinomycetota</taxon>
        <taxon>Actinomycetes</taxon>
        <taxon>Mycobacteriales</taxon>
        <taxon>Corynebacteriaceae</taxon>
        <taxon>Corynebacterium</taxon>
    </lineage>
</organism>
<keyword evidence="2" id="KW-1185">Reference proteome</keyword>
<dbReference type="RefSeq" id="WP_146325159.1">
    <property type="nucleotide sequence ID" value="NZ_BAABLR010000068.1"/>
</dbReference>
<name>A0A5C5UBX4_9CORY</name>